<dbReference type="InterPro" id="IPR040458">
    <property type="entry name" value="Vid27"/>
</dbReference>
<dbReference type="GO" id="GO:0005635">
    <property type="term" value="C:nuclear envelope"/>
    <property type="evidence" value="ECO:0000314"/>
    <property type="project" value="GeneDB"/>
</dbReference>
<dbReference type="OrthoDB" id="238797at2759"/>
<organism evidence="2 4">
    <name type="scientific">Trypanosoma brucei brucei (strain 927/4 GUTat10.1)</name>
    <dbReference type="NCBI Taxonomy" id="185431"/>
    <lineage>
        <taxon>Eukaryota</taxon>
        <taxon>Discoba</taxon>
        <taxon>Euglenozoa</taxon>
        <taxon>Kinetoplastea</taxon>
        <taxon>Metakinetoplastina</taxon>
        <taxon>Trypanosomatida</taxon>
        <taxon>Trypanosomatidae</taxon>
        <taxon>Trypanosoma</taxon>
    </lineage>
</organism>
<evidence type="ECO:0000313" key="4">
    <source>
        <dbReference type="Proteomes" id="UP000008524"/>
    </source>
</evidence>
<reference evidence="3 4" key="2">
    <citation type="journal article" date="2005" name="Science">
        <title>The genome of the African trypanosome Trypanosoma brucei.</title>
        <authorList>
            <person name="Berriman M."/>
            <person name="Ghedin E."/>
            <person name="Hertz-Fowler C."/>
            <person name="Blandin G."/>
            <person name="Renauld H."/>
            <person name="Bartholomeu D.C."/>
            <person name="Lennard N.J."/>
            <person name="Caler E."/>
            <person name="Hamlin N.E."/>
            <person name="Haas B."/>
            <person name="Bohme U."/>
            <person name="Hannick L."/>
            <person name="Aslett M.A."/>
            <person name="Shallom J."/>
            <person name="Marcello L."/>
            <person name="Hou L."/>
            <person name="Wickstead B."/>
            <person name="Alsmark U.C."/>
            <person name="Arrowsmith C."/>
            <person name="Atkin R.J."/>
            <person name="Barron A.J."/>
            <person name="Bringaud F."/>
            <person name="Brooks K."/>
            <person name="Carrington M."/>
            <person name="Cherevach I."/>
            <person name="Chillingworth T.J."/>
            <person name="Churcher C."/>
            <person name="Clark L.N."/>
            <person name="Corton C.H."/>
            <person name="Cronin A."/>
            <person name="Davies R.M."/>
            <person name="Doggett J."/>
            <person name="Djikeng A."/>
            <person name="Feldblyum T."/>
            <person name="Field M.C."/>
            <person name="Fraser A."/>
            <person name="Goodhead I."/>
            <person name="Hance Z."/>
            <person name="Harper D."/>
            <person name="Harris B.R."/>
            <person name="Hauser H."/>
            <person name="Hostetler J."/>
            <person name="Ivens A."/>
            <person name="Jagels K."/>
            <person name="Johnson D."/>
            <person name="Johnson J."/>
            <person name="Jones K."/>
            <person name="Kerhornou A.X."/>
            <person name="Koo H."/>
            <person name="Larke N."/>
            <person name="Landfear S."/>
            <person name="Larkin C."/>
            <person name="Leech V."/>
            <person name="Line A."/>
            <person name="Lord A."/>
            <person name="Macleod A."/>
            <person name="Mooney P.J."/>
            <person name="Moule S."/>
            <person name="Martin D.M."/>
            <person name="Morgan G.W."/>
            <person name="Mungall K."/>
            <person name="Norbertczak H."/>
            <person name="Ormond D."/>
            <person name="Pai G."/>
            <person name="Peacock C.S."/>
            <person name="Peterson J."/>
            <person name="Quail M.A."/>
            <person name="Rabbinowitsch E."/>
            <person name="Rajandream M.A."/>
            <person name="Reitter C."/>
            <person name="Salzberg S.L."/>
            <person name="Sanders M."/>
            <person name="Schobel S."/>
            <person name="Sharp S."/>
            <person name="Simmonds M."/>
            <person name="Simpson A.J."/>
            <person name="Tallon L."/>
            <person name="Turner C.M."/>
            <person name="Tait A."/>
            <person name="Tivey A.R."/>
            <person name="Van Aken S."/>
            <person name="Walker D."/>
            <person name="Wanless D."/>
            <person name="Wang S."/>
            <person name="White B."/>
            <person name="White O."/>
            <person name="Whitehead S."/>
            <person name="Woodward J."/>
            <person name="Wortman J."/>
            <person name="Adams M.D."/>
            <person name="Embley T.M."/>
            <person name="Gull K."/>
            <person name="Ullu E."/>
            <person name="Barry J.D."/>
            <person name="Fairlamb A.H."/>
            <person name="Opperdoes F."/>
            <person name="Barrell B.G."/>
            <person name="Donelson J.E."/>
            <person name="Hall N."/>
            <person name="Fraser C.M."/>
            <person name="Melville S.E."/>
            <person name="El-Sayed N.M."/>
        </authorList>
    </citation>
    <scope>NUCLEOTIDE SEQUENCE [LARGE SCALE GENOMIC DNA]</scope>
    <source>
        <strain evidence="3 4">927/4 GUTat10.1</strain>
    </source>
</reference>
<dbReference type="EMBL" id="AC159407">
    <property type="protein sequence ID" value="AAX69370.1"/>
    <property type="molecule type" value="Genomic_DNA"/>
</dbReference>
<dbReference type="GeneID" id="3659055"/>
<dbReference type="RefSeq" id="XP_846919.1">
    <property type="nucleotide sequence ID" value="XM_841826.1"/>
</dbReference>
<keyword evidence="4" id="KW-1185">Reference proteome</keyword>
<protein>
    <recommendedName>
        <fullName evidence="1">Vacuolar import/degradation Vid27 C-terminal domain-containing protein</fullName>
    </recommendedName>
</protein>
<dbReference type="EMBL" id="CP000071">
    <property type="protein sequence ID" value="AAZ12853.1"/>
    <property type="molecule type" value="Genomic_DNA"/>
</dbReference>
<evidence type="ECO:0000313" key="2">
    <source>
        <dbReference type="EMBL" id="AAX69370.1"/>
    </source>
</evidence>
<dbReference type="PaxDb" id="5691-AAZ12853"/>
<dbReference type="KEGG" id="tbr:Tb927.8.820"/>
<dbReference type="SUPFAM" id="SSF50998">
    <property type="entry name" value="Quinoprotein alcohol dehydrogenase-like"/>
    <property type="match status" value="1"/>
</dbReference>
<dbReference type="InterPro" id="IPR011047">
    <property type="entry name" value="Quinoprotein_ADH-like_sf"/>
</dbReference>
<dbReference type="PANTHER" id="PTHR31913:SF0">
    <property type="entry name" value="VACUOLAR IMPORT AND DEGRADATION PROTEIN 27"/>
    <property type="match status" value="1"/>
</dbReference>
<dbReference type="InParanoid" id="Q57YE9"/>
<dbReference type="GO" id="GO:0005737">
    <property type="term" value="C:cytoplasm"/>
    <property type="evidence" value="ECO:0000314"/>
    <property type="project" value="GeneDB"/>
</dbReference>
<dbReference type="InterPro" id="IPR013863">
    <property type="entry name" value="VID27_C"/>
</dbReference>
<sequence length="553" mass="61687">MSFHKLFSSNNRSTRRELFSGSGLLYVKSDDCFVPIIEGKRMGSFSLILYENRSEQLPYSFVLVDEEEGEVLKQSLGSGLSLAHCYRECSVHWLSLVDGTFQNLAFKFVDLESGGSGEIVTRKFVEMYNRCTYSMLTQTPLDVSTAQDPIYEYIGQTSTYVAPEDDYSEPTYHLDLDRERVKATGSGNVCYSESMKHNRIVVVRETQNEVQLQAHSYDANGFEGRKPETIDLKSVQTCDGALIDDLERKLLLFSVEDSHLREVDLERGEVVQQFRTPVNLQRVTYSEHVARPEPIYTCLAKDVAFNVDLRIDPRKNIIVEDGMSLADYKLGSLRKPFTCHATSANGYLVIGDGTGSVRLYTGPPGSRRKDGSHNPKTAKTLLETKVPIVDIDVTANGQYVVAVCEKFLLLMRTACGNNGEKNGFTSRMGQDKPSPLRLQPTPAQLSALGGIEALKFTSGGFDRYEGNGEVCITACSGAYLFTWSLEAAKRAEETGRTCLSQAAAVQQEVINAGAKIANRIVYQTDKDIRMAPLVREEFRETGLRHFGWRSTSE</sequence>
<reference evidence="3" key="1">
    <citation type="journal article" date="2005" name="Science">
        <title>Comparative genomics of trypanosomatid parasitic protozoa.</title>
        <authorList>
            <person name="El-Sayed N.M."/>
            <person name="Myler P.J."/>
            <person name="Blandin G."/>
            <person name="Berriman M."/>
            <person name="Crabtree J."/>
            <person name="Aggarwal G."/>
            <person name="Caler E."/>
            <person name="Renauld H."/>
            <person name="Worthey E.A."/>
            <person name="Hertz-Fowler C."/>
            <person name="Ghedin E."/>
            <person name="Peacock C."/>
            <person name="Bartholomeu D.C."/>
            <person name="Haas B.J."/>
            <person name="Tran A.N."/>
            <person name="Wortman J.R."/>
            <person name="Alsmark U.C."/>
            <person name="Angiuoli S."/>
            <person name="Anupama A."/>
            <person name="Badger J."/>
            <person name="Bringaud F."/>
            <person name="Cadag E."/>
            <person name="Carlton J.M."/>
            <person name="Cerqueira G.C."/>
            <person name="Creasy T."/>
            <person name="Delcher A.L."/>
            <person name="Djikeng A."/>
            <person name="Embley T.M."/>
            <person name="Hauser C."/>
            <person name="Ivens A.C."/>
            <person name="Kummerfeld S.K."/>
            <person name="Pereira-Leal J.B."/>
            <person name="Nilsson D."/>
            <person name="Peterson J."/>
            <person name="Salzberg S.L."/>
            <person name="Shallom J."/>
            <person name="Silva J.C."/>
            <person name="Sundaram J."/>
            <person name="Westenberger S."/>
            <person name="White O."/>
            <person name="Melville S.E."/>
            <person name="Donelson J.E."/>
            <person name="Andersson B."/>
            <person name="Stuart K.D."/>
            <person name="Hall N."/>
        </authorList>
    </citation>
    <scope>NUCLEOTIDE SEQUENCE</scope>
    <source>
        <strain evidence="3">927/4 GUTat10.1</strain>
    </source>
</reference>
<evidence type="ECO:0000259" key="1">
    <source>
        <dbReference type="Pfam" id="PF08553"/>
    </source>
</evidence>
<feature type="domain" description="Vacuolar import/degradation Vid27 C-terminal" evidence="1">
    <location>
        <begin position="195"/>
        <end position="514"/>
    </location>
</feature>
<accession>Q57YE9</accession>
<accession>D6XMQ0</accession>
<name>Q57YE9_TRYB2</name>
<dbReference type="Pfam" id="PF08553">
    <property type="entry name" value="VID27"/>
    <property type="match status" value="1"/>
</dbReference>
<evidence type="ECO:0000313" key="3">
    <source>
        <dbReference type="EMBL" id="AAZ12853.1"/>
    </source>
</evidence>
<proteinExistence type="predicted"/>
<dbReference type="Proteomes" id="UP000008524">
    <property type="component" value="Chromosome 8"/>
</dbReference>
<dbReference type="OMA" id="DEWYQYL"/>
<dbReference type="PANTHER" id="PTHR31913">
    <property type="entry name" value="VACUOLAR IMPORT AND DEGRADATION PROTEIN 27"/>
    <property type="match status" value="1"/>
</dbReference>
<reference evidence="3" key="4">
    <citation type="submission" date="2005-04" db="EMBL/GenBank/DDBJ databases">
        <title>Sequencing, closure, and annotation of Trypanosoma brucei chromosomes 2 through 8.</title>
        <authorList>
            <person name="Ghedin E."/>
            <person name="Blandin G."/>
            <person name="Bartholomeu D."/>
            <person name="Caler E."/>
            <person name="Haas B."/>
            <person name="Hannick L."/>
            <person name="Shallom J."/>
            <person name="Hou L."/>
            <person name="Djikeng A."/>
            <person name="Feldblyum T."/>
            <person name="Hostetler J."/>
            <person name="Johnson J."/>
            <person name="Jones K."/>
            <person name="Koo H.L."/>
            <person name="Larkin C."/>
            <person name="Pai G."/>
            <person name="Peterson J."/>
            <person name="Khalak H.G."/>
            <person name="Salzberg S."/>
            <person name="Simpson A.J."/>
            <person name="Tallon L."/>
            <person name="Van Aken S."/>
            <person name="Wanless D."/>
            <person name="White O."/>
            <person name="Wortman J."/>
            <person name="Fraser C.M."/>
            <person name="El-Sayed N.M.A."/>
        </authorList>
    </citation>
    <scope>NUCLEOTIDE SEQUENCE</scope>
    <source>
        <strain evidence="3">927/4 GUTat10.1</strain>
    </source>
</reference>
<dbReference type="AlphaFoldDB" id="Q57YE9"/>
<dbReference type="GO" id="GO:0005634">
    <property type="term" value="C:nucleus"/>
    <property type="evidence" value="ECO:0000314"/>
    <property type="project" value="GeneDB"/>
</dbReference>
<dbReference type="GO" id="GO:0020016">
    <property type="term" value="C:ciliary pocket"/>
    <property type="evidence" value="ECO:0000314"/>
    <property type="project" value="GeneDB"/>
</dbReference>
<dbReference type="eggNOG" id="KOG2395">
    <property type="taxonomic scope" value="Eukaryota"/>
</dbReference>
<dbReference type="VEuPathDB" id="TriTrypDB:Tb927.8.820"/>
<reference evidence="2" key="3">
    <citation type="submission" date="2005-04" db="EMBL/GenBank/DDBJ databases">
        <title>.</title>
        <authorList>
            <person name="Ghedin E."/>
            <person name="Blandin G."/>
            <person name="Bartholomeu D."/>
            <person name="Caler E."/>
            <person name="Haas B."/>
            <person name="Hannick L."/>
            <person name="Shallom J."/>
            <person name="Hou L."/>
            <person name="Djikeng A."/>
            <person name="Feldblyum T."/>
            <person name="Hostetler J."/>
            <person name="Johnson J."/>
            <person name="Jones K."/>
            <person name="Koo H.L."/>
            <person name="Larkin C."/>
            <person name="Pai G."/>
            <person name="Peterson J."/>
            <person name="Khalak H.G."/>
            <person name="Salzberg S."/>
            <person name="Simpson A.J."/>
            <person name="Tallon L."/>
            <person name="Van Aken S."/>
            <person name="Wanless D."/>
            <person name="White O."/>
            <person name="Wortman J."/>
            <person name="Fraser C.M."/>
            <person name="El-Sayed N.M.A."/>
        </authorList>
    </citation>
    <scope>NUCLEOTIDE SEQUENCE</scope>
    <source>
        <strain evidence="2">GUTat10.1</strain>
    </source>
</reference>
<gene>
    <name evidence="3" type="primary">Tb08.12O16.390</name>
    <name evidence="2" type="ORF">Tb927.8.820</name>
</gene>